<reference evidence="1" key="1">
    <citation type="submission" date="2019-02" db="EMBL/GenBank/DDBJ databases">
        <authorList>
            <person name="Gruber-Vodicka R. H."/>
            <person name="Seah K. B. B."/>
        </authorList>
    </citation>
    <scope>NUCLEOTIDE SEQUENCE</scope>
    <source>
        <strain evidence="3">BECK_S127</strain>
        <strain evidence="2">BECK_S1320</strain>
        <strain evidence="1">BECK_S1321</strain>
    </source>
</reference>
<proteinExistence type="predicted"/>
<dbReference type="EMBL" id="CAADHB010000034">
    <property type="protein sequence ID" value="VFK79065.1"/>
    <property type="molecule type" value="Genomic_DNA"/>
</dbReference>
<dbReference type="EMBL" id="CAADFR010000063">
    <property type="protein sequence ID" value="VFK40597.1"/>
    <property type="molecule type" value="Genomic_DNA"/>
</dbReference>
<gene>
    <name evidence="3" type="ORF">BECKSD772D_GA0070982_103423</name>
    <name evidence="2" type="ORF">BECKSD772E_GA0070983_105810</name>
    <name evidence="1" type="ORF">BECKSD772F_GA0070984_106310</name>
</gene>
<evidence type="ECO:0000313" key="2">
    <source>
        <dbReference type="EMBL" id="VFK45671.1"/>
    </source>
</evidence>
<organism evidence="1">
    <name type="scientific">Candidatus Kentrum sp. SD</name>
    <dbReference type="NCBI Taxonomy" id="2126332"/>
    <lineage>
        <taxon>Bacteria</taxon>
        <taxon>Pseudomonadati</taxon>
        <taxon>Pseudomonadota</taxon>
        <taxon>Gammaproteobacteria</taxon>
        <taxon>Candidatus Kentrum</taxon>
    </lineage>
</organism>
<evidence type="ECO:0000313" key="1">
    <source>
        <dbReference type="EMBL" id="VFK40597.1"/>
    </source>
</evidence>
<dbReference type="EMBL" id="CAADFU010000058">
    <property type="protein sequence ID" value="VFK45671.1"/>
    <property type="molecule type" value="Genomic_DNA"/>
</dbReference>
<protein>
    <submittedName>
        <fullName evidence="1">Uncharacterized protein</fullName>
    </submittedName>
</protein>
<accession>A0A450YGD2</accession>
<sequence>MIDADWRCCFFGFAGRPRRDPKGAVYVPPMVAAKRPPWVMRRINPTPTGLLSRNPTAVEHGFERYAFGVVLYPLALRAKSDRGRIPPHAPVFQNLARLRPGPTMHDPVFC</sequence>
<evidence type="ECO:0000313" key="3">
    <source>
        <dbReference type="EMBL" id="VFK79065.1"/>
    </source>
</evidence>
<dbReference type="AlphaFoldDB" id="A0A450YGD2"/>
<name>A0A450YGD2_9GAMM</name>